<dbReference type="AlphaFoldDB" id="A0AAV3KAN4"/>
<gene>
    <name evidence="4" type="ORF">A544_1010</name>
</gene>
<evidence type="ECO:0000313" key="4">
    <source>
        <dbReference type="EMBL" id="ERO57843.1"/>
    </source>
</evidence>
<dbReference type="InterPro" id="IPR029066">
    <property type="entry name" value="PLP-binding_barrel"/>
</dbReference>
<comment type="similarity">
    <text evidence="1">Belongs to the DSD1 family.</text>
</comment>
<evidence type="ECO:0000256" key="1">
    <source>
        <dbReference type="ARBA" id="ARBA00005323"/>
    </source>
</evidence>
<evidence type="ECO:0000256" key="2">
    <source>
        <dbReference type="ARBA" id="ARBA00023239"/>
    </source>
</evidence>
<reference evidence="5" key="1">
    <citation type="journal article" date="2013" name="Diversity">
        <title>Genome Sequence of Dickeya solani, a New soft Rot Pathogen of Potato, Suggests its Emergence May Be Related to a Novel Combination of Non-Ribosomal Peptide/Polyketide Synthetase Clusters.</title>
        <authorList>
            <person name="Garlant L."/>
            <person name="Koskinen P."/>
            <person name="Rouhiainen L."/>
            <person name="Laine P."/>
            <person name="Paulin L."/>
            <person name="Auvinen P."/>
            <person name="Holm L."/>
            <person name="Pirhonen M."/>
        </authorList>
    </citation>
    <scope>NUCLEOTIDE SEQUENCE [LARGE SCALE GENOMIC DNA]</scope>
    <source>
        <strain evidence="5">D s0432-1</strain>
    </source>
</reference>
<evidence type="ECO:0000313" key="5">
    <source>
        <dbReference type="Proteomes" id="UP000017142"/>
    </source>
</evidence>
<proteinExistence type="inferred from homology"/>
<dbReference type="Gene3D" id="3.20.20.10">
    <property type="entry name" value="Alanine racemase"/>
    <property type="match status" value="1"/>
</dbReference>
<dbReference type="EMBL" id="AMWE01000002">
    <property type="protein sequence ID" value="ERO57843.1"/>
    <property type="molecule type" value="Genomic_DNA"/>
</dbReference>
<dbReference type="PANTHER" id="PTHR28004">
    <property type="entry name" value="ZGC:162816-RELATED"/>
    <property type="match status" value="1"/>
</dbReference>
<protein>
    <submittedName>
        <fullName evidence="4">Alanine racemase-like protein</fullName>
    </submittedName>
</protein>
<dbReference type="Proteomes" id="UP000017142">
    <property type="component" value="Unassembled WGS sequence"/>
</dbReference>
<keyword evidence="2" id="KW-0456">Lyase</keyword>
<dbReference type="GO" id="GO:0008721">
    <property type="term" value="F:D-serine ammonia-lyase activity"/>
    <property type="evidence" value="ECO:0007669"/>
    <property type="project" value="TreeGrafter"/>
</dbReference>
<dbReference type="InterPro" id="IPR026956">
    <property type="entry name" value="D-ser_dehydrat-like_dom"/>
</dbReference>
<evidence type="ECO:0000259" key="3">
    <source>
        <dbReference type="SMART" id="SM01119"/>
    </source>
</evidence>
<feature type="domain" description="D-serine dehydratase-like" evidence="3">
    <location>
        <begin position="291"/>
        <end position="398"/>
    </location>
</feature>
<comment type="caution">
    <text evidence="4">The sequence shown here is derived from an EMBL/GenBank/DDBJ whole genome shotgun (WGS) entry which is preliminary data.</text>
</comment>
<dbReference type="InterPro" id="IPR001608">
    <property type="entry name" value="Ala_racemase_N"/>
</dbReference>
<dbReference type="Pfam" id="PF14031">
    <property type="entry name" value="D-ser_dehydrat"/>
    <property type="match status" value="1"/>
</dbReference>
<name>A0AAV3KAN4_9GAMM</name>
<dbReference type="InterPro" id="IPR051466">
    <property type="entry name" value="D-amino_acid_metab_enzyme"/>
</dbReference>
<dbReference type="SUPFAM" id="SSF51419">
    <property type="entry name" value="PLP-binding barrel"/>
    <property type="match status" value="1"/>
</dbReference>
<dbReference type="Gene3D" id="2.40.37.20">
    <property type="entry name" value="D-serine dehydratase-like domain"/>
    <property type="match status" value="1"/>
</dbReference>
<dbReference type="CDD" id="cd06812">
    <property type="entry name" value="PLPDE_III_DSD_D-TA_like_1"/>
    <property type="match status" value="1"/>
</dbReference>
<dbReference type="GO" id="GO:0036088">
    <property type="term" value="P:D-serine catabolic process"/>
    <property type="evidence" value="ECO:0007669"/>
    <property type="project" value="TreeGrafter"/>
</dbReference>
<dbReference type="InterPro" id="IPR042208">
    <property type="entry name" value="D-ser_dehydrat-like_sf"/>
</dbReference>
<dbReference type="SMART" id="SM01119">
    <property type="entry name" value="D-ser_dehydrat"/>
    <property type="match status" value="1"/>
</dbReference>
<dbReference type="Pfam" id="PF01168">
    <property type="entry name" value="Ala_racemase_N"/>
    <property type="match status" value="1"/>
</dbReference>
<accession>A0AAV3KAN4</accession>
<sequence length="414" mass="43560">MSVLITDAVLVNSILNGGRVKISYRQSKNENHTMTLTDRLSTLPTPSLVLDEKIMLTNIARLRDRPELAGITLRPHLKTAKSVGVARRLLTDGTGPATVSTLREAEVFFESGIRDILYAVGIAPQKLPRVVDLIKAGCGLTVLLDSMEQAQAVVDASRASGVSIPALLEVDSDGHRSGLPPTSPALIAIGRVLHDGGGLLRGVLTHAGESYGVAGASAHAAFAEQERSAAVIAADNLRQAGLPCPVVSVGSTPTAHAARNLAGVTEMRAGVYVFFDLVMAGIGVCRTDDIALSVLTTVIGHQAARGWIMVDAGWMALSRDRGTANQAVDQGYGLVCDDHGKIIPDLIVTAANQEHGIIALRPGSGRSLPDLPVGTRLRILPNHACATAGQFDSYHVIPAQADAPLSQWSRFGGW</sequence>
<dbReference type="PANTHER" id="PTHR28004:SF2">
    <property type="entry name" value="D-SERINE DEHYDRATASE"/>
    <property type="match status" value="1"/>
</dbReference>
<organism evidence="4 5">
    <name type="scientific">Dickeya solani D s0432-1</name>
    <dbReference type="NCBI Taxonomy" id="1231725"/>
    <lineage>
        <taxon>Bacteria</taxon>
        <taxon>Pseudomonadati</taxon>
        <taxon>Pseudomonadota</taxon>
        <taxon>Gammaproteobacteria</taxon>
        <taxon>Enterobacterales</taxon>
        <taxon>Pectobacteriaceae</taxon>
        <taxon>Dickeya</taxon>
    </lineage>
</organism>